<keyword evidence="3" id="KW-1185">Reference proteome</keyword>
<dbReference type="AlphaFoldDB" id="A0AAV7LV41"/>
<evidence type="ECO:0000313" key="2">
    <source>
        <dbReference type="EMBL" id="KAJ1094987.1"/>
    </source>
</evidence>
<proteinExistence type="predicted"/>
<feature type="region of interest" description="Disordered" evidence="1">
    <location>
        <begin position="1"/>
        <end position="43"/>
    </location>
</feature>
<evidence type="ECO:0000313" key="3">
    <source>
        <dbReference type="Proteomes" id="UP001066276"/>
    </source>
</evidence>
<comment type="caution">
    <text evidence="2">The sequence shown here is derived from an EMBL/GenBank/DDBJ whole genome shotgun (WGS) entry which is preliminary data.</text>
</comment>
<feature type="compositionally biased region" description="Basic and acidic residues" evidence="1">
    <location>
        <begin position="18"/>
        <end position="42"/>
    </location>
</feature>
<dbReference type="Proteomes" id="UP001066276">
    <property type="component" value="Chromosome 10"/>
</dbReference>
<feature type="region of interest" description="Disordered" evidence="1">
    <location>
        <begin position="61"/>
        <end position="80"/>
    </location>
</feature>
<reference evidence="2" key="1">
    <citation type="journal article" date="2022" name="bioRxiv">
        <title>Sequencing and chromosome-scale assembly of the giantPleurodeles waltlgenome.</title>
        <authorList>
            <person name="Brown T."/>
            <person name="Elewa A."/>
            <person name="Iarovenko S."/>
            <person name="Subramanian E."/>
            <person name="Araus A.J."/>
            <person name="Petzold A."/>
            <person name="Susuki M."/>
            <person name="Suzuki K.-i.T."/>
            <person name="Hayashi T."/>
            <person name="Toyoda A."/>
            <person name="Oliveira C."/>
            <person name="Osipova E."/>
            <person name="Leigh N.D."/>
            <person name="Simon A."/>
            <person name="Yun M.H."/>
        </authorList>
    </citation>
    <scope>NUCLEOTIDE SEQUENCE</scope>
    <source>
        <strain evidence="2">20211129_DDA</strain>
        <tissue evidence="2">Liver</tissue>
    </source>
</reference>
<protein>
    <submittedName>
        <fullName evidence="2">Uncharacterized protein</fullName>
    </submittedName>
</protein>
<name>A0AAV7LV41_PLEWA</name>
<evidence type="ECO:0000256" key="1">
    <source>
        <dbReference type="SAM" id="MobiDB-lite"/>
    </source>
</evidence>
<accession>A0AAV7LV41</accession>
<organism evidence="2 3">
    <name type="scientific">Pleurodeles waltl</name>
    <name type="common">Iberian ribbed newt</name>
    <dbReference type="NCBI Taxonomy" id="8319"/>
    <lineage>
        <taxon>Eukaryota</taxon>
        <taxon>Metazoa</taxon>
        <taxon>Chordata</taxon>
        <taxon>Craniata</taxon>
        <taxon>Vertebrata</taxon>
        <taxon>Euteleostomi</taxon>
        <taxon>Amphibia</taxon>
        <taxon>Batrachia</taxon>
        <taxon>Caudata</taxon>
        <taxon>Salamandroidea</taxon>
        <taxon>Salamandridae</taxon>
        <taxon>Pleurodelinae</taxon>
        <taxon>Pleurodeles</taxon>
    </lineage>
</organism>
<gene>
    <name evidence="2" type="ORF">NDU88_000159</name>
</gene>
<dbReference type="EMBL" id="JANPWB010000014">
    <property type="protein sequence ID" value="KAJ1094987.1"/>
    <property type="molecule type" value="Genomic_DNA"/>
</dbReference>
<sequence>MRRAGGPISRARTATGRSESEASLLERKHGREKAGRSERHVSCDQGAGACVLRMRRVMRTGDGRGGSIYMIHEAEPEPYE</sequence>